<feature type="domain" description="SGNH hydrolase-type esterase" evidence="1">
    <location>
        <begin position="110"/>
        <end position="263"/>
    </location>
</feature>
<reference evidence="3" key="1">
    <citation type="submission" date="2017-01" db="EMBL/GenBank/DDBJ databases">
        <authorList>
            <person name="Varghese N."/>
            <person name="Submissions S."/>
        </authorList>
    </citation>
    <scope>NUCLEOTIDE SEQUENCE [LARGE SCALE GENOMIC DNA]</scope>
    <source>
        <strain evidence="3">DSM 21054</strain>
    </source>
</reference>
<dbReference type="PANTHER" id="PTHR30383">
    <property type="entry name" value="THIOESTERASE 1/PROTEASE 1/LYSOPHOSPHOLIPASE L1"/>
    <property type="match status" value="1"/>
</dbReference>
<dbReference type="InterPro" id="IPR036514">
    <property type="entry name" value="SGNH_hydro_sf"/>
</dbReference>
<organism evidence="2 3">
    <name type="scientific">Filimonas lacunae</name>
    <dbReference type="NCBI Taxonomy" id="477680"/>
    <lineage>
        <taxon>Bacteria</taxon>
        <taxon>Pseudomonadati</taxon>
        <taxon>Bacteroidota</taxon>
        <taxon>Chitinophagia</taxon>
        <taxon>Chitinophagales</taxon>
        <taxon>Chitinophagaceae</taxon>
        <taxon>Filimonas</taxon>
    </lineage>
</organism>
<dbReference type="OrthoDB" id="9790057at2"/>
<protein>
    <submittedName>
        <fullName evidence="2">Lysophospholipase L1</fullName>
    </submittedName>
</protein>
<keyword evidence="3" id="KW-1185">Reference proteome</keyword>
<dbReference type="InterPro" id="IPR051532">
    <property type="entry name" value="Ester_Hydrolysis_Enzymes"/>
</dbReference>
<dbReference type="PANTHER" id="PTHR30383:SF32">
    <property type="entry name" value="SGNH-HYDROLASE"/>
    <property type="match status" value="1"/>
</dbReference>
<dbReference type="AlphaFoldDB" id="A0A1N7R5G7"/>
<dbReference type="STRING" id="477680.SAMN05421788_10982"/>
<proteinExistence type="predicted"/>
<evidence type="ECO:0000259" key="1">
    <source>
        <dbReference type="Pfam" id="PF13472"/>
    </source>
</evidence>
<dbReference type="GO" id="GO:0004622">
    <property type="term" value="F:phosphatidylcholine lysophospholipase activity"/>
    <property type="evidence" value="ECO:0007669"/>
    <property type="project" value="TreeGrafter"/>
</dbReference>
<evidence type="ECO:0000313" key="3">
    <source>
        <dbReference type="Proteomes" id="UP000186917"/>
    </source>
</evidence>
<accession>A0A1N7R5G7</accession>
<dbReference type="Pfam" id="PF13472">
    <property type="entry name" value="Lipase_GDSL_2"/>
    <property type="match status" value="1"/>
</dbReference>
<dbReference type="EMBL" id="FTOR01000009">
    <property type="protein sequence ID" value="SIT29927.1"/>
    <property type="molecule type" value="Genomic_DNA"/>
</dbReference>
<name>A0A1N7R5G7_9BACT</name>
<dbReference type="InterPro" id="IPR013830">
    <property type="entry name" value="SGNH_hydro"/>
</dbReference>
<evidence type="ECO:0000313" key="2">
    <source>
        <dbReference type="EMBL" id="SIT29927.1"/>
    </source>
</evidence>
<sequence length="276" mass="31174">MQAGSFRIVVNGFVYRFGSHFSDLIITMTFKTFPVLFTAFMAMELASVTFPASSYAQAPVAAETALPDSLYPPLDKVVATHNEWTRGNYPKMIKEFKANPLHMHDIVFLGNSITRQGRDWSKRLGMSGIANRGIAGDVTDGVLQRLDEIVYIQPRAVFLEIGVNDLFNSELSPERTADNIVAIIKTLHAKCPETRLFVQTVFPTQRDSMVKRIRETNAGIRKKLPKKICTIIETHVLFADSADHMQAAYTNDGVHLTEKGYEVWVEELKKYLSQWQ</sequence>
<dbReference type="Proteomes" id="UP000186917">
    <property type="component" value="Unassembled WGS sequence"/>
</dbReference>
<gene>
    <name evidence="2" type="ORF">SAMN05421788_10982</name>
</gene>
<dbReference type="SUPFAM" id="SSF52266">
    <property type="entry name" value="SGNH hydrolase"/>
    <property type="match status" value="1"/>
</dbReference>
<dbReference type="Gene3D" id="3.40.50.1110">
    <property type="entry name" value="SGNH hydrolase"/>
    <property type="match status" value="1"/>
</dbReference>